<reference evidence="2" key="1">
    <citation type="journal article" date="2013" name="Nat. Genet.">
        <title>The duck genome and transcriptome provide insight into an avian influenza virus reservoir species.</title>
        <authorList>
            <person name="Huang Y."/>
            <person name="Li Y."/>
            <person name="Burt D.W."/>
            <person name="Chen H."/>
            <person name="Zhang Y."/>
            <person name="Qian W."/>
            <person name="Kim H."/>
            <person name="Gan S."/>
            <person name="Zhao Y."/>
            <person name="Li J."/>
            <person name="Yi K."/>
            <person name="Feng H."/>
            <person name="Zhu P."/>
            <person name="Li B."/>
            <person name="Liu Q."/>
            <person name="Fairley S."/>
            <person name="Magor K.E."/>
            <person name="Du Z."/>
            <person name="Hu X."/>
            <person name="Goodman L."/>
            <person name="Tafer H."/>
            <person name="Vignal A."/>
            <person name="Lee T."/>
            <person name="Kim K.W."/>
            <person name="Sheng Z."/>
            <person name="An Y."/>
            <person name="Searle S."/>
            <person name="Herrero J."/>
            <person name="Groenen M.A."/>
            <person name="Crooijmans R.P."/>
            <person name="Faraut T."/>
            <person name="Cai Q."/>
            <person name="Webster R.G."/>
            <person name="Aldridge J.R."/>
            <person name="Warren W.C."/>
            <person name="Bartschat S."/>
            <person name="Kehr S."/>
            <person name="Marz M."/>
            <person name="Stadler P.F."/>
            <person name="Smith J."/>
            <person name="Kraus R.H."/>
            <person name="Zhao Y."/>
            <person name="Ren L."/>
            <person name="Fei J."/>
            <person name="Morisson M."/>
            <person name="Kaiser P."/>
            <person name="Griffin D.K."/>
            <person name="Rao M."/>
            <person name="Pitel F."/>
            <person name="Wang J."/>
            <person name="Li N."/>
        </authorList>
    </citation>
    <scope>NUCLEOTIDE SEQUENCE [LARGE SCALE GENOMIC DNA]</scope>
</reference>
<accession>R0JQ94</accession>
<dbReference type="Proteomes" id="UP000296049">
    <property type="component" value="Unassembled WGS sequence"/>
</dbReference>
<sequence length="485" mass="54030">MTSGIHACLVFGQLVYKHRQLHQTALFGVENKDYAESLKLIFVKAISYYQGGPATHFVKEFVKKEALSFPQVTSVGQDRIKEPGAVVHERAERWEEEDRLEKTLEDFQRLCTIMGMQELEVVGEAETKIFSRAREAQCHGGHGRGDGYSWLAVAEKASRTRVSWLRLLPQGPVLLQKEIDAHKTRACTMNLMCSECVKTSAQATQVTKACVLTSCCHCCGDCIEYTVSSFWGCDTGQFQQNVSNQCGMSNTVEGPWLTVSEGNRKGKMSSMSILERCSSTAYFELNPMRNNPIQCGHGPFIQETEGPLSEQNAQLFCLPLINQGKQIMQWDHSANRAQWIACKRSIKVSLQNLLVYICTVSDQQAVTRDCALDVTPSCTGRRGGELSLAQPFPEASKTRPSAATDAVKATMVKNIASKLHTENVISQGIQILHKNSKERTDPVQRDTIGGHFPSACFVGMGKEADVFHQQLMLKSYYYSLPNHKL</sequence>
<keyword evidence="2" id="KW-1185">Reference proteome</keyword>
<evidence type="ECO:0000313" key="1">
    <source>
        <dbReference type="EMBL" id="EOA99530.1"/>
    </source>
</evidence>
<protein>
    <submittedName>
        <fullName evidence="1">Uncharacterized protein</fullName>
    </submittedName>
</protein>
<proteinExistence type="predicted"/>
<name>R0JQ94_ANAPL</name>
<dbReference type="EMBL" id="KB743316">
    <property type="protein sequence ID" value="EOA99530.1"/>
    <property type="molecule type" value="Genomic_DNA"/>
</dbReference>
<organism evidence="1 2">
    <name type="scientific">Anas platyrhynchos</name>
    <name type="common">Mallard</name>
    <name type="synonym">Anas boschas</name>
    <dbReference type="NCBI Taxonomy" id="8839"/>
    <lineage>
        <taxon>Eukaryota</taxon>
        <taxon>Metazoa</taxon>
        <taxon>Chordata</taxon>
        <taxon>Craniata</taxon>
        <taxon>Vertebrata</taxon>
        <taxon>Euteleostomi</taxon>
        <taxon>Archelosauria</taxon>
        <taxon>Archosauria</taxon>
        <taxon>Dinosauria</taxon>
        <taxon>Saurischia</taxon>
        <taxon>Theropoda</taxon>
        <taxon>Coelurosauria</taxon>
        <taxon>Aves</taxon>
        <taxon>Neognathae</taxon>
        <taxon>Galloanserae</taxon>
        <taxon>Anseriformes</taxon>
        <taxon>Anatidae</taxon>
        <taxon>Anatinae</taxon>
        <taxon>Anas</taxon>
    </lineage>
</organism>
<gene>
    <name evidence="1" type="ORF">Anapl_14275</name>
</gene>
<dbReference type="AlphaFoldDB" id="R0JQ94"/>
<evidence type="ECO:0000313" key="2">
    <source>
        <dbReference type="Proteomes" id="UP000296049"/>
    </source>
</evidence>